<comment type="caution">
    <text evidence="1">The sequence shown here is derived from an EMBL/GenBank/DDBJ whole genome shotgun (WGS) entry which is preliminary data.</text>
</comment>
<reference evidence="1" key="1">
    <citation type="journal article" date="2014" name="Front. Microbiol.">
        <title>High frequency of phylogenetically diverse reductive dehalogenase-homologous genes in deep subseafloor sedimentary metagenomes.</title>
        <authorList>
            <person name="Kawai M."/>
            <person name="Futagami T."/>
            <person name="Toyoda A."/>
            <person name="Takaki Y."/>
            <person name="Nishi S."/>
            <person name="Hori S."/>
            <person name="Arai W."/>
            <person name="Tsubouchi T."/>
            <person name="Morono Y."/>
            <person name="Uchiyama I."/>
            <person name="Ito T."/>
            <person name="Fujiyama A."/>
            <person name="Inagaki F."/>
            <person name="Takami H."/>
        </authorList>
    </citation>
    <scope>NUCLEOTIDE SEQUENCE</scope>
    <source>
        <strain evidence="1">Expedition CK06-06</strain>
    </source>
</reference>
<organism evidence="1">
    <name type="scientific">marine sediment metagenome</name>
    <dbReference type="NCBI Taxonomy" id="412755"/>
    <lineage>
        <taxon>unclassified sequences</taxon>
        <taxon>metagenomes</taxon>
        <taxon>ecological metagenomes</taxon>
    </lineage>
</organism>
<evidence type="ECO:0000313" key="1">
    <source>
        <dbReference type="EMBL" id="GAI60117.1"/>
    </source>
</evidence>
<sequence length="117" mass="13128">MPEEERRISIAWAIPALLLLAVGGGMAVALAVRAAVPPGCLELYPDKFYYFIYTGPSQTFKAALGECYPVIYTIDVYDLDTDDWWPPMYPEHDILETGSKCRVMVQETCILCGFELI</sequence>
<protein>
    <submittedName>
        <fullName evidence="1">Uncharacterized protein</fullName>
    </submittedName>
</protein>
<accession>X1PV69</accession>
<proteinExistence type="predicted"/>
<gene>
    <name evidence="1" type="ORF">S12H4_00869</name>
</gene>
<name>X1PV69_9ZZZZ</name>
<dbReference type="EMBL" id="BARW01000138">
    <property type="protein sequence ID" value="GAI60117.1"/>
    <property type="molecule type" value="Genomic_DNA"/>
</dbReference>
<dbReference type="AlphaFoldDB" id="X1PV69"/>